<evidence type="ECO:0000256" key="2">
    <source>
        <dbReference type="ARBA" id="ARBA00022679"/>
    </source>
</evidence>
<evidence type="ECO:0000256" key="1">
    <source>
        <dbReference type="ARBA" id="ARBA00022603"/>
    </source>
</evidence>
<dbReference type="GO" id="GO:0008173">
    <property type="term" value="F:RNA methyltransferase activity"/>
    <property type="evidence" value="ECO:0007669"/>
    <property type="project" value="InterPro"/>
</dbReference>
<name>A0A930E0L6_9FIRM</name>
<reference evidence="4" key="1">
    <citation type="submission" date="2020-04" db="EMBL/GenBank/DDBJ databases">
        <title>Deep metagenomics examines the oral microbiome during advanced dental caries in children, revealing novel taxa and co-occurrences with host molecules.</title>
        <authorList>
            <person name="Baker J.L."/>
            <person name="Morton J.T."/>
            <person name="Dinis M."/>
            <person name="Alvarez R."/>
            <person name="Tran N.C."/>
            <person name="Knight R."/>
            <person name="Edlund A."/>
        </authorList>
    </citation>
    <scope>NUCLEOTIDE SEQUENCE</scope>
    <source>
        <strain evidence="4">JCVI_23_bin.11</strain>
    </source>
</reference>
<dbReference type="GO" id="GO:0003723">
    <property type="term" value="F:RNA binding"/>
    <property type="evidence" value="ECO:0007669"/>
    <property type="project" value="InterPro"/>
</dbReference>
<dbReference type="InterPro" id="IPR051259">
    <property type="entry name" value="rRNA_Methyltransferase"/>
</dbReference>
<organism evidence="4 5">
    <name type="scientific">Parvimonas micra</name>
    <dbReference type="NCBI Taxonomy" id="33033"/>
    <lineage>
        <taxon>Bacteria</taxon>
        <taxon>Bacillati</taxon>
        <taxon>Bacillota</taxon>
        <taxon>Tissierellia</taxon>
        <taxon>Tissierellales</taxon>
        <taxon>Peptoniphilaceae</taxon>
        <taxon>Parvimonas</taxon>
    </lineage>
</organism>
<gene>
    <name evidence="4" type="ORF">HXM94_03800</name>
</gene>
<dbReference type="SUPFAM" id="SSF75217">
    <property type="entry name" value="alpha/beta knot"/>
    <property type="match status" value="1"/>
</dbReference>
<protein>
    <submittedName>
        <fullName evidence="4">TrmH family RNA methyltransferase</fullName>
    </submittedName>
</protein>
<dbReference type="InterPro" id="IPR001537">
    <property type="entry name" value="SpoU_MeTrfase"/>
</dbReference>
<comment type="caution">
    <text evidence="4">The sequence shown here is derived from an EMBL/GenBank/DDBJ whole genome shotgun (WGS) entry which is preliminary data.</text>
</comment>
<dbReference type="GO" id="GO:0032259">
    <property type="term" value="P:methylation"/>
    <property type="evidence" value="ECO:0007669"/>
    <property type="project" value="UniProtKB-KW"/>
</dbReference>
<accession>A0A930E0L6</accession>
<evidence type="ECO:0000313" key="4">
    <source>
        <dbReference type="EMBL" id="MBF1306888.1"/>
    </source>
</evidence>
<dbReference type="GO" id="GO:0006396">
    <property type="term" value="P:RNA processing"/>
    <property type="evidence" value="ECO:0007669"/>
    <property type="project" value="InterPro"/>
</dbReference>
<keyword evidence="2" id="KW-0808">Transferase</keyword>
<dbReference type="Gene3D" id="3.40.1280.10">
    <property type="match status" value="1"/>
</dbReference>
<dbReference type="InterPro" id="IPR029026">
    <property type="entry name" value="tRNA_m1G_MTases_N"/>
</dbReference>
<dbReference type="PANTHER" id="PTHR43191">
    <property type="entry name" value="RRNA METHYLTRANSFERASE 3"/>
    <property type="match status" value="1"/>
</dbReference>
<proteinExistence type="predicted"/>
<dbReference type="Pfam" id="PF00588">
    <property type="entry name" value="SpoU_methylase"/>
    <property type="match status" value="1"/>
</dbReference>
<dbReference type="PANTHER" id="PTHR43191:SF2">
    <property type="entry name" value="RRNA METHYLTRANSFERASE 3, MITOCHONDRIAL"/>
    <property type="match status" value="1"/>
</dbReference>
<dbReference type="InterPro" id="IPR029028">
    <property type="entry name" value="Alpha/beta_knot_MTases"/>
</dbReference>
<feature type="domain" description="tRNA/rRNA methyltransferase SpoU type" evidence="3">
    <location>
        <begin position="92"/>
        <end position="228"/>
    </location>
</feature>
<dbReference type="CDD" id="cd18082">
    <property type="entry name" value="SpoU-like_family"/>
    <property type="match status" value="1"/>
</dbReference>
<dbReference type="Proteomes" id="UP000758611">
    <property type="component" value="Unassembled WGS sequence"/>
</dbReference>
<sequence>MEFCKYKKDLNFSYTMGAFPTIELLQSKNYKTISVLVHSKYDDKSGLEKICDEKGINLIYNDKIVNKLQNKENTFVIGVFEKNFAKIKKDNHILLCEPRDKGNLGTILRTALGFGFKNIAIIDGCDVFDPKTVRASMGAIFKMNVEIFKNFEDYKKTFEENNIYSFILNKDSVSLKNVEIKKPFTLMFGNESHGLENFDLKGTTPVFIEQSEDIDSFNLPIASSIAMYKFTEKNKKYK</sequence>
<evidence type="ECO:0000313" key="5">
    <source>
        <dbReference type="Proteomes" id="UP000758611"/>
    </source>
</evidence>
<dbReference type="EMBL" id="JABZRE010000009">
    <property type="protein sequence ID" value="MBF1306888.1"/>
    <property type="molecule type" value="Genomic_DNA"/>
</dbReference>
<dbReference type="RefSeq" id="WP_269754237.1">
    <property type="nucleotide sequence ID" value="NZ_CP101409.1"/>
</dbReference>
<keyword evidence="1 4" id="KW-0489">Methyltransferase</keyword>
<dbReference type="AlphaFoldDB" id="A0A930E0L6"/>
<evidence type="ECO:0000259" key="3">
    <source>
        <dbReference type="Pfam" id="PF00588"/>
    </source>
</evidence>